<keyword evidence="4" id="KW-1185">Reference proteome</keyword>
<accession>A0A1B3SLM7</accession>
<gene>
    <name evidence="3" type="ORF">SHELI_v1c08960</name>
</gene>
<evidence type="ECO:0000313" key="3">
    <source>
        <dbReference type="EMBL" id="AOG60845.1"/>
    </source>
</evidence>
<dbReference type="KEGG" id="shj:SHELI_v1c08960"/>
<evidence type="ECO:0000313" key="4">
    <source>
        <dbReference type="Proteomes" id="UP000094378"/>
    </source>
</evidence>
<evidence type="ECO:0000256" key="1">
    <source>
        <dbReference type="SAM" id="MobiDB-lite"/>
    </source>
</evidence>
<dbReference type="Proteomes" id="UP000094378">
    <property type="component" value="Chromosome"/>
</dbReference>
<dbReference type="EMBL" id="CP017015">
    <property type="protein sequence ID" value="AOG60845.1"/>
    <property type="molecule type" value="Genomic_DNA"/>
</dbReference>
<feature type="region of interest" description="Disordered" evidence="1">
    <location>
        <begin position="36"/>
        <end position="64"/>
    </location>
</feature>
<protein>
    <submittedName>
        <fullName evidence="3">Uncharacterized protein</fullName>
    </submittedName>
</protein>
<feature type="compositionally biased region" description="Low complexity" evidence="1">
    <location>
        <begin position="38"/>
        <end position="56"/>
    </location>
</feature>
<evidence type="ECO:0000256" key="2">
    <source>
        <dbReference type="SAM" id="Phobius"/>
    </source>
</evidence>
<keyword evidence="2" id="KW-0812">Transmembrane</keyword>
<organism evidence="3 4">
    <name type="scientific">Spiroplasma helicoides</name>
    <dbReference type="NCBI Taxonomy" id="216938"/>
    <lineage>
        <taxon>Bacteria</taxon>
        <taxon>Bacillati</taxon>
        <taxon>Mycoplasmatota</taxon>
        <taxon>Mollicutes</taxon>
        <taxon>Entomoplasmatales</taxon>
        <taxon>Spiroplasmataceae</taxon>
        <taxon>Spiroplasma</taxon>
    </lineage>
</organism>
<dbReference type="RefSeq" id="WP_069117096.1">
    <property type="nucleotide sequence ID" value="NZ_CP017015.1"/>
</dbReference>
<name>A0A1B3SLM7_9MOLU</name>
<feature type="transmembrane region" description="Helical" evidence="2">
    <location>
        <begin position="5"/>
        <end position="27"/>
    </location>
</feature>
<dbReference type="AlphaFoldDB" id="A0A1B3SLM7"/>
<keyword evidence="2" id="KW-0472">Membrane</keyword>
<proteinExistence type="predicted"/>
<reference evidence="3 4" key="1">
    <citation type="submission" date="2016-08" db="EMBL/GenBank/DDBJ databases">
        <title>Complete genome sequence of Spiroplasma helicoides TABS-2 (DSM 22551).</title>
        <authorList>
            <person name="Shen W.-Y."/>
            <person name="Lo W.-S."/>
            <person name="Lai Y.-C."/>
            <person name="Kuo C.-H."/>
        </authorList>
    </citation>
    <scope>NUCLEOTIDE SEQUENCE [LARGE SCALE GENOMIC DNA]</scope>
    <source>
        <strain evidence="3 4">TABS-2</strain>
    </source>
</reference>
<sequence length="183" mass="21305">MKKEILLLVSSYFLLFLITLGIGYLIFHNSPVVEKADSSNNNQNPTNPTDPTNPSTEQKDPITEIKVSNMKHTTKSERTNLDQYKDVELLQVDNYYDIITSGFKMDVLVVSYTQIGSYWMKEDVFSRSIHFEYVDNVWKLFVTAQEKDGYHGSDKNPEQIVYKLKMDNYKGLHYQTSSINLYY</sequence>
<keyword evidence="2" id="KW-1133">Transmembrane helix</keyword>